<dbReference type="Gene3D" id="3.40.50.1980">
    <property type="entry name" value="Nitrogenase molybdenum iron protein domain"/>
    <property type="match status" value="2"/>
</dbReference>
<evidence type="ECO:0000313" key="4">
    <source>
        <dbReference type="Proteomes" id="UP000199355"/>
    </source>
</evidence>
<feature type="chain" id="PRO_5011614716" evidence="1">
    <location>
        <begin position="28"/>
        <end position="379"/>
    </location>
</feature>
<dbReference type="RefSeq" id="WP_092152907.1">
    <property type="nucleotide sequence ID" value="NZ_FNBX01000003.1"/>
</dbReference>
<dbReference type="InterPro" id="IPR002491">
    <property type="entry name" value="ABC_transptr_periplasmic_BD"/>
</dbReference>
<keyword evidence="1" id="KW-0732">Signal</keyword>
<reference evidence="4" key="1">
    <citation type="submission" date="2016-10" db="EMBL/GenBank/DDBJ databases">
        <authorList>
            <person name="Varghese N."/>
            <person name="Submissions S."/>
        </authorList>
    </citation>
    <scope>NUCLEOTIDE SEQUENCE [LARGE SCALE GENOMIC DNA]</scope>
    <source>
        <strain evidence="4">KHC7</strain>
    </source>
</reference>
<keyword evidence="4" id="KW-1185">Reference proteome</keyword>
<dbReference type="PANTHER" id="PTHR30535">
    <property type="entry name" value="VITAMIN B12-BINDING PROTEIN"/>
    <property type="match status" value="1"/>
</dbReference>
<dbReference type="Pfam" id="PF01497">
    <property type="entry name" value="Peripla_BP_2"/>
    <property type="match status" value="1"/>
</dbReference>
<protein>
    <submittedName>
        <fullName evidence="3">Iron complex transport system substrate-binding protein</fullName>
    </submittedName>
</protein>
<evidence type="ECO:0000256" key="1">
    <source>
        <dbReference type="SAM" id="SignalP"/>
    </source>
</evidence>
<dbReference type="InterPro" id="IPR050902">
    <property type="entry name" value="ABC_Transporter_SBP"/>
</dbReference>
<evidence type="ECO:0000259" key="2">
    <source>
        <dbReference type="PROSITE" id="PS50983"/>
    </source>
</evidence>
<dbReference type="PROSITE" id="PS50983">
    <property type="entry name" value="FE_B12_PBP"/>
    <property type="match status" value="1"/>
</dbReference>
<feature type="domain" description="Fe/B12 periplasmic-binding" evidence="2">
    <location>
        <begin position="61"/>
        <end position="332"/>
    </location>
</feature>
<organism evidence="3 4">
    <name type="scientific">Desulfovibrio legallii</name>
    <dbReference type="NCBI Taxonomy" id="571438"/>
    <lineage>
        <taxon>Bacteria</taxon>
        <taxon>Pseudomonadati</taxon>
        <taxon>Thermodesulfobacteriota</taxon>
        <taxon>Desulfovibrionia</taxon>
        <taxon>Desulfovibrionales</taxon>
        <taxon>Desulfovibrionaceae</taxon>
        <taxon>Desulfovibrio</taxon>
    </lineage>
</organism>
<dbReference type="SUPFAM" id="SSF53807">
    <property type="entry name" value="Helical backbone' metal receptor"/>
    <property type="match status" value="1"/>
</dbReference>
<proteinExistence type="predicted"/>
<evidence type="ECO:0000313" key="3">
    <source>
        <dbReference type="EMBL" id="SDF28855.1"/>
    </source>
</evidence>
<feature type="signal peptide" evidence="1">
    <location>
        <begin position="1"/>
        <end position="27"/>
    </location>
</feature>
<gene>
    <name evidence="3" type="ORF">SAMN05192586_103155</name>
</gene>
<dbReference type="Proteomes" id="UP000199355">
    <property type="component" value="Unassembled WGS sequence"/>
</dbReference>
<name>A0A1G7JVI2_9BACT</name>
<accession>A0A1G7JVI2</accession>
<dbReference type="PANTHER" id="PTHR30535:SF34">
    <property type="entry name" value="MOLYBDATE-BINDING PROTEIN MOLA"/>
    <property type="match status" value="1"/>
</dbReference>
<dbReference type="EMBL" id="FNBX01000003">
    <property type="protein sequence ID" value="SDF28855.1"/>
    <property type="molecule type" value="Genomic_DNA"/>
</dbReference>
<dbReference type="AlphaFoldDB" id="A0A1G7JVI2"/>
<dbReference type="OrthoDB" id="9775594at2"/>
<sequence length="379" mass="41707">MAKLLSALLCSCALLLPGFFPPGPALAADANAHAVQAPAPPRILTDALGRTVRLPPAEHIRRLVALGSSMAFITYLNAQNLVVGVEDFDQTDDLAKPYVLRNRERFRSLPVVGKAGAVRLPDYERIVALKPDVVFIVSTDPGEPDLLQRKLRLPVVAVSQGQPQFDQEIFLRSIRLTGQALGREARAAQLVQGIRGLTARLAYRPAPHERRKAYVGGLSYKGNQDLRSTSGRFLPLELAGLDNVADSAGRAGHFFVNKEFLLAANPPLIFIDANGLPLIRQGLRADPAYYRRLKALTRGNVWLLLPHTAYFNNPEILYINAFFMAKAAYPEHYAHLDPEAEADAVFTLFNGAPQYRDFVRLCGRPGRLQLTEAGLEYAP</sequence>
<dbReference type="STRING" id="571438.SAMN05192586_103155"/>